<evidence type="ECO:0000313" key="2">
    <source>
        <dbReference type="EMBL" id="OBS79258.1"/>
    </source>
</evidence>
<name>A0A1A6HL94_NEOLE</name>
<feature type="region of interest" description="Disordered" evidence="1">
    <location>
        <begin position="362"/>
        <end position="467"/>
    </location>
</feature>
<feature type="region of interest" description="Disordered" evidence="1">
    <location>
        <begin position="159"/>
        <end position="186"/>
    </location>
</feature>
<organism evidence="2 3">
    <name type="scientific">Neotoma lepida</name>
    <name type="common">Desert woodrat</name>
    <dbReference type="NCBI Taxonomy" id="56216"/>
    <lineage>
        <taxon>Eukaryota</taxon>
        <taxon>Metazoa</taxon>
        <taxon>Chordata</taxon>
        <taxon>Craniata</taxon>
        <taxon>Vertebrata</taxon>
        <taxon>Euteleostomi</taxon>
        <taxon>Mammalia</taxon>
        <taxon>Eutheria</taxon>
        <taxon>Euarchontoglires</taxon>
        <taxon>Glires</taxon>
        <taxon>Rodentia</taxon>
        <taxon>Myomorpha</taxon>
        <taxon>Muroidea</taxon>
        <taxon>Cricetidae</taxon>
        <taxon>Neotominae</taxon>
        <taxon>Neotoma</taxon>
    </lineage>
</organism>
<reference evidence="2 3" key="1">
    <citation type="submission" date="2016-06" db="EMBL/GenBank/DDBJ databases">
        <title>The Draft Genome Sequence and Annotation of the Desert Woodrat Neotoma lepida.</title>
        <authorList>
            <person name="Campbell M."/>
            <person name="Oakeson K.F."/>
            <person name="Yandell M."/>
            <person name="Halpert J.R."/>
            <person name="Dearing D."/>
        </authorList>
    </citation>
    <scope>NUCLEOTIDE SEQUENCE [LARGE SCALE GENOMIC DNA]</scope>
    <source>
        <strain evidence="2">417</strain>
        <tissue evidence="2">Liver</tissue>
    </source>
</reference>
<dbReference type="Proteomes" id="UP000092124">
    <property type="component" value="Unassembled WGS sequence"/>
</dbReference>
<feature type="compositionally biased region" description="Pro residues" evidence="1">
    <location>
        <begin position="399"/>
        <end position="409"/>
    </location>
</feature>
<gene>
    <name evidence="2" type="ORF">A6R68_18340</name>
</gene>
<keyword evidence="3" id="KW-1185">Reference proteome</keyword>
<sequence>MLGPHVIHEVSRQTPAKLHVFFYCGLHCQGQYSLQEVTPCIALVGGQGEVQRVDSILTFSLMNEAPRKVQQVSRFQHRLQHRLTKVLLAEVGARRQGELLTWVPRSVDTPEFPTFQLQHEGLDVVVVGSKALGVGGREVNVGACHASKLFLEHGQKLPHGGRESLRAEKAQGAAGPVQGPGGGGERAARWVQGLPPPVDVARGVQVLPEVHVLVAQHRVQVGRGEEAFVVAGVLPPHQHRLPLPQAPVEVIRRHGRQEPLEEAGGAPPAAGDAVELRQHLLQRRVPGPRRVVHVRARQRNGGPGVAGECGPPLHAPRHGRRCRPRAHGHRPRLRRPRGLPPLGRPLPLARGRLYLGVPGLARQRASPQRGHAGRRTSPVPSDLPGPQGQGQDRAAPGLRLPPAPPPPAPQQRRAVPGFIHSGAVRNPRKPSRSPRACSRGASWEGGAPPSRPEIGHAPSSPNTEIAHHFSGIYGLPGKKGLKEGPSEPTEISSWANYSEKNVSIVSFPSNLSLSSLSLTYWLTRDAASLPDPERLCSFPVSAMSFSLYRMGLEQIRAPMSFQSHPSSEEFCERPRHSFSRGLHQICQHLSCHHLPLIAFLGSLVSWQLGCASAVLGVRNAEDSPGIRGSLPFLPTYLPLPRQSIPLPSKYCVRQLIFPSSSPASFFWAEDKKKKKKKKAHELGRKGETGLQIFFLPFLALLNGCAYRSPIEAGSEIRNPEFWNGPHRKPRIGRKDKSHRKRNLTLAHTFPLPFWTIPSNFCFDSCEQMPSLNIFLPYKEASFKPALPDHSDRLAETALNLETTVPGSSMENSLALPSARSSSAWDGLLSFLFFFPPSFSSPSPSFLTNSLLHVSLYLLRSLPQETTSYRAILACLQLLVA</sequence>
<feature type="compositionally biased region" description="Basic residues" evidence="1">
    <location>
        <begin position="315"/>
        <end position="337"/>
    </location>
</feature>
<accession>A0A1A6HL94</accession>
<feature type="compositionally biased region" description="Basic and acidic residues" evidence="1">
    <location>
        <begin position="159"/>
        <end position="169"/>
    </location>
</feature>
<feature type="non-terminal residue" evidence="2">
    <location>
        <position position="880"/>
    </location>
</feature>
<evidence type="ECO:0000313" key="3">
    <source>
        <dbReference type="Proteomes" id="UP000092124"/>
    </source>
</evidence>
<feature type="region of interest" description="Disordered" evidence="1">
    <location>
        <begin position="299"/>
        <end position="347"/>
    </location>
</feature>
<dbReference type="AlphaFoldDB" id="A0A1A6HL94"/>
<dbReference type="EMBL" id="LZPO01027123">
    <property type="protein sequence ID" value="OBS79258.1"/>
    <property type="molecule type" value="Genomic_DNA"/>
</dbReference>
<evidence type="ECO:0000256" key="1">
    <source>
        <dbReference type="SAM" id="MobiDB-lite"/>
    </source>
</evidence>
<comment type="caution">
    <text evidence="2">The sequence shown here is derived from an EMBL/GenBank/DDBJ whole genome shotgun (WGS) entry which is preliminary data.</text>
</comment>
<protein>
    <submittedName>
        <fullName evidence="2">Uncharacterized protein</fullName>
    </submittedName>
</protein>
<proteinExistence type="predicted"/>